<dbReference type="PANTHER" id="PTHR43669">
    <property type="entry name" value="5-KETO-D-GLUCONATE 5-REDUCTASE"/>
    <property type="match status" value="1"/>
</dbReference>
<proteinExistence type="inferred from homology"/>
<dbReference type="Gene3D" id="3.40.50.720">
    <property type="entry name" value="NAD(P)-binding Rossmann-like Domain"/>
    <property type="match status" value="1"/>
</dbReference>
<dbReference type="Proteomes" id="UP000235598">
    <property type="component" value="Unassembled WGS sequence"/>
</dbReference>
<evidence type="ECO:0000313" key="3">
    <source>
        <dbReference type="EMBL" id="PMC98892.1"/>
    </source>
</evidence>
<comment type="caution">
    <text evidence="3">The sequence shown here is derived from an EMBL/GenBank/DDBJ whole genome shotgun (WGS) entry which is preliminary data.</text>
</comment>
<keyword evidence="2" id="KW-0560">Oxidoreductase</keyword>
<protein>
    <submittedName>
        <fullName evidence="3">Beta-ketoacyl-ACP reductase</fullName>
    </submittedName>
</protein>
<reference evidence="3 4" key="1">
    <citation type="submission" date="2017-09" db="EMBL/GenBank/DDBJ databases">
        <title>Bacterial strain isolated from the female urinary microbiota.</title>
        <authorList>
            <person name="Thomas-White K."/>
            <person name="Kumar N."/>
            <person name="Forster S."/>
            <person name="Putonti C."/>
            <person name="Lawley T."/>
            <person name="Wolfe A.J."/>
        </authorList>
    </citation>
    <scope>NUCLEOTIDE SEQUENCE [LARGE SCALE GENOMIC DNA]</scope>
    <source>
        <strain evidence="3 4">UMB1301</strain>
    </source>
</reference>
<name>A0A2N6VI79_9MICO</name>
<dbReference type="AlphaFoldDB" id="A0A2N6VI79"/>
<dbReference type="GO" id="GO:0016491">
    <property type="term" value="F:oxidoreductase activity"/>
    <property type="evidence" value="ECO:0007669"/>
    <property type="project" value="UniProtKB-KW"/>
</dbReference>
<dbReference type="PANTHER" id="PTHR43669:SF14">
    <property type="entry name" value="OXIDOREDUCTASE"/>
    <property type="match status" value="1"/>
</dbReference>
<sequence length="50" mass="5096">MARTAIVTGAARGIGAATAKRLAADGHKVAVFDLKEEDTRDTVEAIKAAG</sequence>
<evidence type="ECO:0000256" key="1">
    <source>
        <dbReference type="ARBA" id="ARBA00006484"/>
    </source>
</evidence>
<dbReference type="EMBL" id="PNHK01000722">
    <property type="protein sequence ID" value="PMC98892.1"/>
    <property type="molecule type" value="Genomic_DNA"/>
</dbReference>
<comment type="similarity">
    <text evidence="1">Belongs to the short-chain dehydrogenases/reductases (SDR) family.</text>
</comment>
<dbReference type="InterPro" id="IPR036291">
    <property type="entry name" value="NAD(P)-bd_dom_sf"/>
</dbReference>
<feature type="non-terminal residue" evidence="3">
    <location>
        <position position="50"/>
    </location>
</feature>
<dbReference type="RefSeq" id="WP_146004907.1">
    <property type="nucleotide sequence ID" value="NZ_PNHK01000722.1"/>
</dbReference>
<organism evidence="3 4">
    <name type="scientific">Brevibacterium paucivorans</name>
    <dbReference type="NCBI Taxonomy" id="170994"/>
    <lineage>
        <taxon>Bacteria</taxon>
        <taxon>Bacillati</taxon>
        <taxon>Actinomycetota</taxon>
        <taxon>Actinomycetes</taxon>
        <taxon>Micrococcales</taxon>
        <taxon>Brevibacteriaceae</taxon>
        <taxon>Brevibacterium</taxon>
    </lineage>
</organism>
<gene>
    <name evidence="3" type="ORF">CJ199_15905</name>
</gene>
<accession>A0A2N6VI79</accession>
<evidence type="ECO:0000313" key="4">
    <source>
        <dbReference type="Proteomes" id="UP000235598"/>
    </source>
</evidence>
<evidence type="ECO:0000256" key="2">
    <source>
        <dbReference type="ARBA" id="ARBA00023002"/>
    </source>
</evidence>
<dbReference type="InterPro" id="IPR002347">
    <property type="entry name" value="SDR_fam"/>
</dbReference>
<dbReference type="SUPFAM" id="SSF51735">
    <property type="entry name" value="NAD(P)-binding Rossmann-fold domains"/>
    <property type="match status" value="1"/>
</dbReference>
<dbReference type="Pfam" id="PF00106">
    <property type="entry name" value="adh_short"/>
    <property type="match status" value="1"/>
</dbReference>